<dbReference type="OrthoDB" id="9813126at2"/>
<dbReference type="GO" id="GO:0003677">
    <property type="term" value="F:DNA binding"/>
    <property type="evidence" value="ECO:0007669"/>
    <property type="project" value="InterPro"/>
</dbReference>
<organism evidence="2 3">
    <name type="scientific">Ureibacillus chungkukjangi</name>
    <dbReference type="NCBI Taxonomy" id="1202712"/>
    <lineage>
        <taxon>Bacteria</taxon>
        <taxon>Bacillati</taxon>
        <taxon>Bacillota</taxon>
        <taxon>Bacilli</taxon>
        <taxon>Bacillales</taxon>
        <taxon>Caryophanaceae</taxon>
        <taxon>Ureibacillus</taxon>
    </lineage>
</organism>
<sequence>MTMKRERIRYTAEQKQAVVARMMPPQNEAVAKINEETGITEATLYKWRKEARAKGSATPGNGQTSDKWSSHDKFLVVMETFSMNEAELAEYCRRKGLYREQIESWKEVCLQANGQAFDQAKQLNGQLKEEKQRAKALEKDLQKKEKALAEAAALLLLRKKAQAIWGDEEDE</sequence>
<name>A0A318TE27_9BACL</name>
<dbReference type="Pfam" id="PF01527">
    <property type="entry name" value="HTH_Tnp_1"/>
    <property type="match status" value="1"/>
</dbReference>
<comment type="caution">
    <text evidence="2">The sequence shown here is derived from an EMBL/GenBank/DDBJ whole genome shotgun (WGS) entry which is preliminary data.</text>
</comment>
<keyword evidence="3" id="KW-1185">Reference proteome</keyword>
<dbReference type="InterPro" id="IPR002514">
    <property type="entry name" value="Transposase_8"/>
</dbReference>
<feature type="coiled-coil region" evidence="1">
    <location>
        <begin position="113"/>
        <end position="154"/>
    </location>
</feature>
<dbReference type="Proteomes" id="UP000247416">
    <property type="component" value="Unassembled WGS sequence"/>
</dbReference>
<dbReference type="InterPro" id="IPR009057">
    <property type="entry name" value="Homeodomain-like_sf"/>
</dbReference>
<accession>A0A318TE27</accession>
<reference evidence="2 3" key="1">
    <citation type="submission" date="2018-06" db="EMBL/GenBank/DDBJ databases">
        <title>Genomic Encyclopedia of Archaeal and Bacterial Type Strains, Phase II (KMG-II): from individual species to whole genera.</title>
        <authorList>
            <person name="Goeker M."/>
        </authorList>
    </citation>
    <scope>NUCLEOTIDE SEQUENCE [LARGE SCALE GENOMIC DNA]</scope>
    <source>
        <strain evidence="2 3">KACC 16626</strain>
    </source>
</reference>
<dbReference type="GO" id="GO:0006313">
    <property type="term" value="P:DNA transposition"/>
    <property type="evidence" value="ECO:0007669"/>
    <property type="project" value="InterPro"/>
</dbReference>
<evidence type="ECO:0000256" key="1">
    <source>
        <dbReference type="SAM" id="Coils"/>
    </source>
</evidence>
<dbReference type="GO" id="GO:0004803">
    <property type="term" value="F:transposase activity"/>
    <property type="evidence" value="ECO:0007669"/>
    <property type="project" value="InterPro"/>
</dbReference>
<protein>
    <submittedName>
        <fullName evidence="2">Transposase</fullName>
    </submittedName>
</protein>
<proteinExistence type="predicted"/>
<evidence type="ECO:0000313" key="3">
    <source>
        <dbReference type="Proteomes" id="UP000247416"/>
    </source>
</evidence>
<dbReference type="SUPFAM" id="SSF46689">
    <property type="entry name" value="Homeodomain-like"/>
    <property type="match status" value="1"/>
</dbReference>
<dbReference type="EMBL" id="QJTJ01000076">
    <property type="protein sequence ID" value="PYF01428.1"/>
    <property type="molecule type" value="Genomic_DNA"/>
</dbReference>
<dbReference type="AlphaFoldDB" id="A0A318TE27"/>
<keyword evidence="1" id="KW-0175">Coiled coil</keyword>
<evidence type="ECO:0000313" key="2">
    <source>
        <dbReference type="EMBL" id="PYF01428.1"/>
    </source>
</evidence>
<gene>
    <name evidence="2" type="ORF">BJ095_1761</name>
</gene>